<dbReference type="SMART" id="SM00831">
    <property type="entry name" value="Cation_ATPase_N"/>
    <property type="match status" value="1"/>
</dbReference>
<evidence type="ECO:0000313" key="22">
    <source>
        <dbReference type="Proteomes" id="UP000054078"/>
    </source>
</evidence>
<evidence type="ECO:0000256" key="18">
    <source>
        <dbReference type="ARBA" id="ARBA00049360"/>
    </source>
</evidence>
<dbReference type="InterPro" id="IPR006068">
    <property type="entry name" value="ATPase_P-typ_cation-transptr_C"/>
</dbReference>
<comment type="caution">
    <text evidence="21">The sequence shown here is derived from an EMBL/GenBank/DDBJ whole genome shotgun (WGS) entry which is preliminary data.</text>
</comment>
<evidence type="ECO:0000256" key="11">
    <source>
        <dbReference type="ARBA" id="ARBA00022840"/>
    </source>
</evidence>
<dbReference type="SUPFAM" id="SSF81665">
    <property type="entry name" value="Calcium ATPase, transmembrane domain M"/>
    <property type="match status" value="1"/>
</dbReference>
<dbReference type="InterPro" id="IPR008250">
    <property type="entry name" value="ATPase_P-typ_transduc_dom_A_sf"/>
</dbReference>
<proteinExistence type="inferred from homology"/>
<feature type="transmembrane region" description="Helical" evidence="19">
    <location>
        <begin position="889"/>
        <end position="909"/>
    </location>
</feature>
<dbReference type="InterPro" id="IPR004014">
    <property type="entry name" value="ATPase_P-typ_cation-transptr_N"/>
</dbReference>
<comment type="catalytic activity">
    <reaction evidence="17">
        <text>Mg(2+)(out) + ATP + H2O = Mg(2+)(in) + ADP + phosphate + H(+)</text>
        <dbReference type="Rhea" id="RHEA:10260"/>
        <dbReference type="ChEBI" id="CHEBI:15377"/>
        <dbReference type="ChEBI" id="CHEBI:15378"/>
        <dbReference type="ChEBI" id="CHEBI:18420"/>
        <dbReference type="ChEBI" id="CHEBI:30616"/>
        <dbReference type="ChEBI" id="CHEBI:43474"/>
        <dbReference type="ChEBI" id="CHEBI:456216"/>
        <dbReference type="EC" id="7.2.2.14"/>
    </reaction>
</comment>
<evidence type="ECO:0000256" key="6">
    <source>
        <dbReference type="ARBA" id="ARBA00022475"/>
    </source>
</evidence>
<evidence type="ECO:0000256" key="2">
    <source>
        <dbReference type="ARBA" id="ARBA00004429"/>
    </source>
</evidence>
<protein>
    <recommendedName>
        <fullName evidence="5">Magnesium-transporting ATPase, P-type 1</fullName>
        <ecNumber evidence="4">7.2.2.14</ecNumber>
    </recommendedName>
    <alternativeName>
        <fullName evidence="16">Mg(2+) transport ATPase, P-type 1</fullName>
    </alternativeName>
</protein>
<dbReference type="PROSITE" id="PS00154">
    <property type="entry name" value="ATPASE_E1_E2"/>
    <property type="match status" value="1"/>
</dbReference>
<dbReference type="Pfam" id="PF00690">
    <property type="entry name" value="Cation_ATPase_N"/>
    <property type="match status" value="1"/>
</dbReference>
<dbReference type="NCBIfam" id="NF011702">
    <property type="entry name" value="PRK15122.1"/>
    <property type="match status" value="1"/>
</dbReference>
<dbReference type="InterPro" id="IPR023299">
    <property type="entry name" value="ATPase_P-typ_cyto_dom_N"/>
</dbReference>
<feature type="transmembrane region" description="Helical" evidence="19">
    <location>
        <begin position="775"/>
        <end position="798"/>
    </location>
</feature>
<evidence type="ECO:0000256" key="1">
    <source>
        <dbReference type="ARBA" id="ARBA00003954"/>
    </source>
</evidence>
<dbReference type="SFLD" id="SFLDS00003">
    <property type="entry name" value="Haloacid_Dehalogenase"/>
    <property type="match status" value="1"/>
</dbReference>
<dbReference type="Pfam" id="PF00122">
    <property type="entry name" value="E1-E2_ATPase"/>
    <property type="match status" value="1"/>
</dbReference>
<dbReference type="SUPFAM" id="SSF81660">
    <property type="entry name" value="Metal cation-transporting ATPase, ATP-binding domain N"/>
    <property type="match status" value="1"/>
</dbReference>
<dbReference type="Gene3D" id="1.20.1110.10">
    <property type="entry name" value="Calcium-transporting ATPase, transmembrane domain"/>
    <property type="match status" value="1"/>
</dbReference>
<evidence type="ECO:0000256" key="5">
    <source>
        <dbReference type="ARBA" id="ARBA00013555"/>
    </source>
</evidence>
<evidence type="ECO:0000259" key="20">
    <source>
        <dbReference type="SMART" id="SM00831"/>
    </source>
</evidence>
<dbReference type="Pfam" id="PF13246">
    <property type="entry name" value="Cation_ATPase"/>
    <property type="match status" value="1"/>
</dbReference>
<dbReference type="GO" id="GO:0005886">
    <property type="term" value="C:plasma membrane"/>
    <property type="evidence" value="ECO:0007669"/>
    <property type="project" value="UniProtKB-SubCell"/>
</dbReference>
<keyword evidence="8" id="KW-0597">Phosphoprotein</keyword>
<evidence type="ECO:0000256" key="4">
    <source>
        <dbReference type="ARBA" id="ARBA00012786"/>
    </source>
</evidence>
<dbReference type="EMBL" id="LOJF01000001">
    <property type="protein sequence ID" value="KUH58880.1"/>
    <property type="molecule type" value="Genomic_DNA"/>
</dbReference>
<feature type="transmembrane region" description="Helical" evidence="19">
    <location>
        <begin position="314"/>
        <end position="341"/>
    </location>
</feature>
<evidence type="ECO:0000256" key="8">
    <source>
        <dbReference type="ARBA" id="ARBA00022553"/>
    </source>
</evidence>
<dbReference type="GO" id="GO:0016887">
    <property type="term" value="F:ATP hydrolysis activity"/>
    <property type="evidence" value="ECO:0007669"/>
    <property type="project" value="InterPro"/>
</dbReference>
<dbReference type="STRING" id="1299998.AUL39_00575"/>
<keyword evidence="9 19" id="KW-0812">Transmembrane</keyword>
<feature type="transmembrane region" description="Helical" evidence="19">
    <location>
        <begin position="120"/>
        <end position="139"/>
    </location>
</feature>
<keyword evidence="7" id="KW-0997">Cell inner membrane</keyword>
<dbReference type="Pfam" id="PF00689">
    <property type="entry name" value="Cation_ATPase_C"/>
    <property type="match status" value="1"/>
</dbReference>
<dbReference type="RefSeq" id="WP_059052597.1">
    <property type="nucleotide sequence ID" value="NZ_LOJF01000001.1"/>
</dbReference>
<name>A0A100YWB5_TRASO</name>
<reference evidence="21 22" key="1">
    <citation type="submission" date="2015-12" db="EMBL/GenBank/DDBJ databases">
        <title>Draft Genome Sequence of Olsenella scatoligenes SK9K4T; a Producer of 3-Methylindole- (skatole) and 4-Methylphenol- (p-cresol) Isolated from Pig Feces.</title>
        <authorList>
            <person name="Li X."/>
            <person name="Borg B."/>
            <person name="Canibe N."/>
        </authorList>
    </citation>
    <scope>NUCLEOTIDE SEQUENCE [LARGE SCALE GENOMIC DNA]</scope>
    <source>
        <strain evidence="21 22">SK9K4</strain>
    </source>
</reference>
<comment type="catalytic activity">
    <reaction evidence="18">
        <text>ATP + H2O = ADP + phosphate + H(+)</text>
        <dbReference type="Rhea" id="RHEA:13065"/>
        <dbReference type="ChEBI" id="CHEBI:15377"/>
        <dbReference type="ChEBI" id="CHEBI:15378"/>
        <dbReference type="ChEBI" id="CHEBI:30616"/>
        <dbReference type="ChEBI" id="CHEBI:43474"/>
        <dbReference type="ChEBI" id="CHEBI:456216"/>
    </reaction>
</comment>
<dbReference type="Gene3D" id="3.40.50.1000">
    <property type="entry name" value="HAD superfamily/HAD-like"/>
    <property type="match status" value="1"/>
</dbReference>
<evidence type="ECO:0000256" key="16">
    <source>
        <dbReference type="ARBA" id="ARBA00029806"/>
    </source>
</evidence>
<dbReference type="SFLD" id="SFLDG00002">
    <property type="entry name" value="C1.7:_P-type_atpase_like"/>
    <property type="match status" value="1"/>
</dbReference>
<dbReference type="SUPFAM" id="SSF81653">
    <property type="entry name" value="Calcium ATPase, transduction domain A"/>
    <property type="match status" value="1"/>
</dbReference>
<feature type="transmembrane region" description="Helical" evidence="19">
    <location>
        <begin position="290"/>
        <end position="308"/>
    </location>
</feature>
<dbReference type="Gene3D" id="3.40.1110.10">
    <property type="entry name" value="Calcium-transporting ATPase, cytoplasmic domain N"/>
    <property type="match status" value="1"/>
</dbReference>
<feature type="domain" description="Cation-transporting P-type ATPase N-terminal" evidence="20">
    <location>
        <begin position="37"/>
        <end position="110"/>
    </location>
</feature>
<accession>A0A100YWB5</accession>
<evidence type="ECO:0000256" key="19">
    <source>
        <dbReference type="SAM" id="Phobius"/>
    </source>
</evidence>
<dbReference type="Gene3D" id="2.70.150.10">
    <property type="entry name" value="Calcium-transporting ATPase, cytoplasmic transduction domain A"/>
    <property type="match status" value="1"/>
</dbReference>
<feature type="transmembrane region" description="Helical" evidence="19">
    <location>
        <begin position="94"/>
        <end position="114"/>
    </location>
</feature>
<dbReference type="NCBIfam" id="TIGR01494">
    <property type="entry name" value="ATPase_P-type"/>
    <property type="match status" value="2"/>
</dbReference>
<sequence>MRLLTNGFLSRLTRTGLIAHRAETPTGKSSQLEWLCRVSSLETEELLNEFNTSHDGLSAEKVELSRAAWGSNEVAHAHRDPVPVRFAKAFVDPFTGILALLAVVSLVTDVILAAPAERDPSTFIIIFAMIAVSGTLRFVQEGKSDDAAAALAKTIQTTCNVERADVGRVEIPLADVVVGDIVHLASGDIVPADARLIQARDLFLGMSSLTGESLPVERVATPRPAPADDTRTAGDLDNIVLMGSTVVSGSGVVVVVATGANTMFGGMATSLGAKRGKTAYDEGIASVSRLLLRLMVVMAPLVLVINGLTKGDWLSALLFSLSVAVGLTPEMLPMIVMTCLAKGAVDLSRDRVIVKRLDAIQNLGAMDVLCTDKTGTLTEDHVVLERHLDLMGREDPRVLGHAFLNSFFETGVRNLIDSAIISRATEETARGVPGIDADELSTSWHLVDEVPFDFERRRVSVVVENNDGRRLMVTKGAIEEVLGVCTEVEYDGSVVPLGGDVRERVLSTAYDLADKGMRVLGVARKEDPAAAGVLSGEDEHGMTLIGYLAFLDPPKRSAAQAVAALREHGVATKVLTGDSLRVACTVCETIGLDVEGTLDGAAVAKLSDEELSEHAEHTTVFAKLSPDQKVRVVRALRSCGHVVGFMGDGVNDAAAMGASDCGVSVDSGADVAKEAADIILLEKDLGVLERGIVAGRRTFFNMNKYVKMTASSNFGNIFSVLVASVFLPFLPMTAVQLLLLNFIYDCACAAIPWDSVDARELQVPQTWRSGSIASFMRWIGPTSSVFDVVTFALLFFWVCPSVAGGSWQAIVGNPTATALFAATFQAGWFVESMCTQVLFVHLVRTERIPFVQSMADWRVLLLDAGAIVLSLAIPFTGVGAALGMAPLPVAFLAVLPLVVLGYAVLVLLARRAYVRRFGRLL</sequence>
<dbReference type="SFLD" id="SFLDF00027">
    <property type="entry name" value="p-type_atpase"/>
    <property type="match status" value="1"/>
</dbReference>
<evidence type="ECO:0000313" key="21">
    <source>
        <dbReference type="EMBL" id="KUH58880.1"/>
    </source>
</evidence>
<feature type="transmembrane region" description="Helical" evidence="19">
    <location>
        <begin position="860"/>
        <end position="883"/>
    </location>
</feature>
<keyword evidence="10" id="KW-0547">Nucleotide-binding</keyword>
<gene>
    <name evidence="21" type="ORF">AUL39_00575</name>
</gene>
<dbReference type="InterPro" id="IPR044492">
    <property type="entry name" value="P_typ_ATPase_HD_dom"/>
</dbReference>
<dbReference type="OrthoDB" id="9814270at2"/>
<comment type="function">
    <text evidence="1">Mediates magnesium influx to the cytosol.</text>
</comment>
<dbReference type="NCBIfam" id="TIGR01524">
    <property type="entry name" value="ATPase-IIIB_Mg"/>
    <property type="match status" value="1"/>
</dbReference>
<dbReference type="InterPro" id="IPR023298">
    <property type="entry name" value="ATPase_P-typ_TM_dom_sf"/>
</dbReference>
<keyword evidence="14 19" id="KW-1133">Transmembrane helix</keyword>
<evidence type="ECO:0000256" key="13">
    <source>
        <dbReference type="ARBA" id="ARBA00022967"/>
    </source>
</evidence>
<keyword evidence="15 19" id="KW-0472">Membrane</keyword>
<evidence type="ECO:0000256" key="10">
    <source>
        <dbReference type="ARBA" id="ARBA00022741"/>
    </source>
</evidence>
<evidence type="ECO:0000256" key="14">
    <source>
        <dbReference type="ARBA" id="ARBA00022989"/>
    </source>
</evidence>
<dbReference type="PANTHER" id="PTHR42861">
    <property type="entry name" value="CALCIUM-TRANSPORTING ATPASE"/>
    <property type="match status" value="1"/>
</dbReference>
<dbReference type="SUPFAM" id="SSF56784">
    <property type="entry name" value="HAD-like"/>
    <property type="match status" value="1"/>
</dbReference>
<keyword evidence="22" id="KW-1185">Reference proteome</keyword>
<dbReference type="InterPro" id="IPR001757">
    <property type="entry name" value="P_typ_ATPase"/>
</dbReference>
<keyword evidence="13" id="KW-1278">Translocase</keyword>
<dbReference type="GO" id="GO:0005524">
    <property type="term" value="F:ATP binding"/>
    <property type="evidence" value="ECO:0007669"/>
    <property type="project" value="UniProtKB-KW"/>
</dbReference>
<dbReference type="EC" id="7.2.2.14" evidence="4"/>
<evidence type="ECO:0000256" key="3">
    <source>
        <dbReference type="ARBA" id="ARBA00008746"/>
    </source>
</evidence>
<keyword evidence="6" id="KW-1003">Cell membrane</keyword>
<dbReference type="InterPro" id="IPR036412">
    <property type="entry name" value="HAD-like_sf"/>
</dbReference>
<evidence type="ECO:0000256" key="12">
    <source>
        <dbReference type="ARBA" id="ARBA00022842"/>
    </source>
</evidence>
<evidence type="ECO:0000256" key="9">
    <source>
        <dbReference type="ARBA" id="ARBA00022692"/>
    </source>
</evidence>
<keyword evidence="12" id="KW-0460">Magnesium</keyword>
<dbReference type="CDD" id="cd02077">
    <property type="entry name" value="P-type_ATPase_Mg"/>
    <property type="match status" value="1"/>
</dbReference>
<dbReference type="InterPro" id="IPR023214">
    <property type="entry name" value="HAD_sf"/>
</dbReference>
<dbReference type="InterPro" id="IPR059000">
    <property type="entry name" value="ATPase_P-type_domA"/>
</dbReference>
<dbReference type="PRINTS" id="PR01836">
    <property type="entry name" value="MGATPASE"/>
</dbReference>
<evidence type="ECO:0000256" key="7">
    <source>
        <dbReference type="ARBA" id="ARBA00022519"/>
    </source>
</evidence>
<feature type="transmembrane region" description="Helical" evidence="19">
    <location>
        <begin position="818"/>
        <end position="839"/>
    </location>
</feature>
<dbReference type="GO" id="GO:0015444">
    <property type="term" value="F:P-type magnesium transporter activity"/>
    <property type="evidence" value="ECO:0007669"/>
    <property type="project" value="UniProtKB-EC"/>
</dbReference>
<dbReference type="AlphaFoldDB" id="A0A100YWB5"/>
<dbReference type="Proteomes" id="UP000054078">
    <property type="component" value="Unassembled WGS sequence"/>
</dbReference>
<organism evidence="21 22">
    <name type="scientific">Tractidigestivibacter scatoligenes</name>
    <name type="common">Olsenella scatoligenes</name>
    <dbReference type="NCBI Taxonomy" id="1299998"/>
    <lineage>
        <taxon>Bacteria</taxon>
        <taxon>Bacillati</taxon>
        <taxon>Actinomycetota</taxon>
        <taxon>Coriobacteriia</taxon>
        <taxon>Coriobacteriales</taxon>
        <taxon>Atopobiaceae</taxon>
        <taxon>Tractidigestivibacter</taxon>
    </lineage>
</organism>
<dbReference type="InterPro" id="IPR006415">
    <property type="entry name" value="P-type_ATPase_IIIB"/>
</dbReference>
<comment type="similarity">
    <text evidence="3">Belongs to the cation transport ATPase (P-type) (TC 3.A.3) family. Type IIIB subfamily.</text>
</comment>
<evidence type="ECO:0000256" key="15">
    <source>
        <dbReference type="ARBA" id="ARBA00023136"/>
    </source>
</evidence>
<evidence type="ECO:0000256" key="17">
    <source>
        <dbReference type="ARBA" id="ARBA00047295"/>
    </source>
</evidence>
<keyword evidence="11" id="KW-0067">ATP-binding</keyword>
<dbReference type="InterPro" id="IPR018303">
    <property type="entry name" value="ATPase_P-typ_P_site"/>
</dbReference>
<comment type="subcellular location">
    <subcellularLocation>
        <location evidence="2">Cell inner membrane</location>
        <topology evidence="2">Multi-pass membrane protein</topology>
    </subcellularLocation>
</comment>